<dbReference type="Proteomes" id="UP000185612">
    <property type="component" value="Unassembled WGS sequence"/>
</dbReference>
<dbReference type="GO" id="GO:0015648">
    <property type="term" value="F:lipid-linked peptidoglycan transporter activity"/>
    <property type="evidence" value="ECO:0007669"/>
    <property type="project" value="TreeGrafter"/>
</dbReference>
<dbReference type="GO" id="GO:0008955">
    <property type="term" value="F:peptidoglycan glycosyltransferase activity"/>
    <property type="evidence" value="ECO:0007669"/>
    <property type="project" value="UniProtKB-EC"/>
</dbReference>
<evidence type="ECO:0000256" key="3">
    <source>
        <dbReference type="ARBA" id="ARBA00022692"/>
    </source>
</evidence>
<keyword evidence="12" id="KW-1185">Reference proteome</keyword>
<comment type="subcellular location">
    <subcellularLocation>
        <location evidence="1">Membrane</location>
        <topology evidence="1">Multi-pass membrane protein</topology>
    </subcellularLocation>
</comment>
<accession>A0A1Q5PUP4</accession>
<feature type="compositionally biased region" description="Pro residues" evidence="9">
    <location>
        <begin position="465"/>
        <end position="474"/>
    </location>
</feature>
<dbReference type="EC" id="2.4.99.28" evidence="7"/>
<dbReference type="AlphaFoldDB" id="A0A1Q5PUP4"/>
<feature type="transmembrane region" description="Helical" evidence="10">
    <location>
        <begin position="111"/>
        <end position="129"/>
    </location>
</feature>
<evidence type="ECO:0000256" key="7">
    <source>
        <dbReference type="ARBA" id="ARBA00044770"/>
    </source>
</evidence>
<feature type="transmembrane region" description="Helical" evidence="10">
    <location>
        <begin position="239"/>
        <end position="255"/>
    </location>
</feature>
<dbReference type="EMBL" id="MQVS01000008">
    <property type="protein sequence ID" value="OKL51288.1"/>
    <property type="molecule type" value="Genomic_DNA"/>
</dbReference>
<organism evidence="11 12">
    <name type="scientific">Buchananella hordeovulneris</name>
    <dbReference type="NCBI Taxonomy" id="52770"/>
    <lineage>
        <taxon>Bacteria</taxon>
        <taxon>Bacillati</taxon>
        <taxon>Actinomycetota</taxon>
        <taxon>Actinomycetes</taxon>
        <taxon>Actinomycetales</taxon>
        <taxon>Actinomycetaceae</taxon>
        <taxon>Buchananella</taxon>
    </lineage>
</organism>
<feature type="transmembrane region" description="Helical" evidence="10">
    <location>
        <begin position="138"/>
        <end position="155"/>
    </location>
</feature>
<evidence type="ECO:0000256" key="4">
    <source>
        <dbReference type="ARBA" id="ARBA00022960"/>
    </source>
</evidence>
<keyword evidence="4" id="KW-0133">Cell shape</keyword>
<protein>
    <recommendedName>
        <fullName evidence="7">peptidoglycan glycosyltransferase</fullName>
        <ecNumber evidence="7">2.4.99.28</ecNumber>
    </recommendedName>
</protein>
<evidence type="ECO:0000313" key="12">
    <source>
        <dbReference type="Proteomes" id="UP000185612"/>
    </source>
</evidence>
<dbReference type="InterPro" id="IPR001182">
    <property type="entry name" value="FtsW/RodA"/>
</dbReference>
<comment type="pathway">
    <text evidence="2">Cell wall biogenesis; peptidoglycan biosynthesis.</text>
</comment>
<evidence type="ECO:0000256" key="5">
    <source>
        <dbReference type="ARBA" id="ARBA00022989"/>
    </source>
</evidence>
<feature type="transmembrane region" description="Helical" evidence="10">
    <location>
        <begin position="262"/>
        <end position="280"/>
    </location>
</feature>
<dbReference type="GO" id="GO:0005886">
    <property type="term" value="C:plasma membrane"/>
    <property type="evidence" value="ECO:0007669"/>
    <property type="project" value="TreeGrafter"/>
</dbReference>
<feature type="transmembrane region" description="Helical" evidence="10">
    <location>
        <begin position="167"/>
        <end position="194"/>
    </location>
</feature>
<dbReference type="GO" id="GO:0032153">
    <property type="term" value="C:cell division site"/>
    <property type="evidence" value="ECO:0007669"/>
    <property type="project" value="TreeGrafter"/>
</dbReference>
<keyword evidence="3 10" id="KW-0812">Transmembrane</keyword>
<feature type="transmembrane region" description="Helical" evidence="10">
    <location>
        <begin position="74"/>
        <end position="91"/>
    </location>
</feature>
<feature type="transmembrane region" description="Helical" evidence="10">
    <location>
        <begin position="215"/>
        <end position="233"/>
    </location>
</feature>
<evidence type="ECO:0000256" key="9">
    <source>
        <dbReference type="SAM" id="MobiDB-lite"/>
    </source>
</evidence>
<dbReference type="InParanoid" id="A0A1Q5PUP4"/>
<evidence type="ECO:0000256" key="10">
    <source>
        <dbReference type="SAM" id="Phobius"/>
    </source>
</evidence>
<dbReference type="PROSITE" id="PS00428">
    <property type="entry name" value="FTSW_RODA_SPOVE"/>
    <property type="match status" value="1"/>
</dbReference>
<keyword evidence="5 10" id="KW-1133">Transmembrane helix</keyword>
<proteinExistence type="predicted"/>
<dbReference type="GO" id="GO:0051301">
    <property type="term" value="P:cell division"/>
    <property type="evidence" value="ECO:0007669"/>
    <property type="project" value="InterPro"/>
</dbReference>
<feature type="region of interest" description="Disordered" evidence="9">
    <location>
        <begin position="448"/>
        <end position="506"/>
    </location>
</feature>
<comment type="caution">
    <text evidence="11">The sequence shown here is derived from an EMBL/GenBank/DDBJ whole genome shotgun (WGS) entry which is preliminary data.</text>
</comment>
<evidence type="ECO:0000256" key="8">
    <source>
        <dbReference type="ARBA" id="ARBA00049902"/>
    </source>
</evidence>
<dbReference type="RefSeq" id="WP_073825140.1">
    <property type="nucleotide sequence ID" value="NZ_JAUNKL010000052.1"/>
</dbReference>
<evidence type="ECO:0000256" key="1">
    <source>
        <dbReference type="ARBA" id="ARBA00004141"/>
    </source>
</evidence>
<dbReference type="GO" id="GO:0008360">
    <property type="term" value="P:regulation of cell shape"/>
    <property type="evidence" value="ECO:0007669"/>
    <property type="project" value="UniProtKB-KW"/>
</dbReference>
<feature type="transmembrane region" description="Helical" evidence="10">
    <location>
        <begin position="341"/>
        <end position="362"/>
    </location>
</feature>
<dbReference type="STRING" id="52770.BSZ40_08235"/>
<evidence type="ECO:0000256" key="6">
    <source>
        <dbReference type="ARBA" id="ARBA00023136"/>
    </source>
</evidence>
<dbReference type="PANTHER" id="PTHR30474">
    <property type="entry name" value="CELL CYCLE PROTEIN"/>
    <property type="match status" value="1"/>
</dbReference>
<feature type="transmembrane region" description="Helical" evidence="10">
    <location>
        <begin position="383"/>
        <end position="404"/>
    </location>
</feature>
<feature type="transmembrane region" description="Helical" evidence="10">
    <location>
        <begin position="416"/>
        <end position="435"/>
    </location>
</feature>
<sequence length="506" mass="53855">MATITQTHGRRRFVAELYLLSLAIALSVGAYVLVSLAMETELPSALATHLVVVFGTALVMYVLKYWLAPHADPVILPIAVALNGLGLAMIFRLDVTYLELETYDSFVGTKQLLHTGVGILGALAVLMFVRDHRSLKRYTYLSMATAVVLLFLPILPVIGQEINGARIWINLGVATLQPAELAKILLAIFFASYLANNRDNLALVSRRFMGLQLPVLRYTGPLATAWLIGVGILVLQNDYGTSILLFGLFVVMLYIATDRPSWIVIGFLAVAVAGYGAYLIKPHIANRVIGWLDAMNPEVYDAPGGSYQLVQGIYGLATGGLLGTGLGRGHPTLVPFANSDFIMTSFGEELGLTGSLAMLALYGILVERSFRIAIGSRDGFGKLLASGLGFTMALQVFVVVGGLTRVLPLTGLTMPFLSAGGSSLISSWLIIALLLRMSDAARRPRSGAVVTAADLPPDPPKEPDTPPSLPPPSGPMELAGGPGPVQLEGGPAPAPDQQETTVVQLP</sequence>
<feature type="compositionally biased region" description="Polar residues" evidence="9">
    <location>
        <begin position="497"/>
        <end position="506"/>
    </location>
</feature>
<dbReference type="InterPro" id="IPR018365">
    <property type="entry name" value="Cell_cycle_FtsW-rel_CS"/>
</dbReference>
<name>A0A1Q5PUP4_9ACTO</name>
<comment type="catalytic activity">
    <reaction evidence="8">
        <text>[GlcNAc-(1-&gt;4)-Mur2Ac(oyl-L-Ala-gamma-D-Glu-L-Lys-D-Ala-D-Ala)](n)-di-trans,octa-cis-undecaprenyl diphosphate + beta-D-GlcNAc-(1-&gt;4)-Mur2Ac(oyl-L-Ala-gamma-D-Glu-L-Lys-D-Ala-D-Ala)-di-trans,octa-cis-undecaprenyl diphosphate = [GlcNAc-(1-&gt;4)-Mur2Ac(oyl-L-Ala-gamma-D-Glu-L-Lys-D-Ala-D-Ala)](n+1)-di-trans,octa-cis-undecaprenyl diphosphate + di-trans,octa-cis-undecaprenyl diphosphate + H(+)</text>
        <dbReference type="Rhea" id="RHEA:23708"/>
        <dbReference type="Rhea" id="RHEA-COMP:9602"/>
        <dbReference type="Rhea" id="RHEA-COMP:9603"/>
        <dbReference type="ChEBI" id="CHEBI:15378"/>
        <dbReference type="ChEBI" id="CHEBI:58405"/>
        <dbReference type="ChEBI" id="CHEBI:60033"/>
        <dbReference type="ChEBI" id="CHEBI:78435"/>
        <dbReference type="EC" id="2.4.99.28"/>
    </reaction>
</comment>
<dbReference type="PANTHER" id="PTHR30474:SF3">
    <property type="entry name" value="PEPTIDOGLYCAN GLYCOSYLTRANSFERASE RODA"/>
    <property type="match status" value="1"/>
</dbReference>
<gene>
    <name evidence="11" type="ORF">BSZ40_08235</name>
</gene>
<evidence type="ECO:0000313" key="11">
    <source>
        <dbReference type="EMBL" id="OKL51288.1"/>
    </source>
</evidence>
<keyword evidence="6 10" id="KW-0472">Membrane</keyword>
<evidence type="ECO:0000256" key="2">
    <source>
        <dbReference type="ARBA" id="ARBA00004752"/>
    </source>
</evidence>
<feature type="transmembrane region" description="Helical" evidence="10">
    <location>
        <begin position="46"/>
        <end position="67"/>
    </location>
</feature>
<dbReference type="Pfam" id="PF01098">
    <property type="entry name" value="FTSW_RODA_SPOVE"/>
    <property type="match status" value="1"/>
</dbReference>
<feature type="transmembrane region" description="Helical" evidence="10">
    <location>
        <begin position="12"/>
        <end position="34"/>
    </location>
</feature>
<reference evidence="12" key="1">
    <citation type="submission" date="2016-12" db="EMBL/GenBank/DDBJ databases">
        <authorList>
            <person name="Meng X."/>
        </authorList>
    </citation>
    <scope>NUCLEOTIDE SEQUENCE [LARGE SCALE GENOMIC DNA]</scope>
    <source>
        <strain evidence="12">DSM 20732</strain>
    </source>
</reference>
<dbReference type="FunCoup" id="A0A1Q5PUP4">
    <property type="interactions" value="1"/>
</dbReference>